<sequence>MGIAWLWSGLCEAVGMRVSNPKSQAMVLCLKVMDCFHLATFQSLQQSEQHVRCVLERLLENQHQAVSKVPFLQLIVTASNILIDPTKAKEIKDWPIPSSLM</sequence>
<keyword evidence="2" id="KW-1185">Reference proteome</keyword>
<gene>
    <name evidence="1" type="ORF">L3Q82_014579</name>
</gene>
<name>A0ACB8W0F2_9TELE</name>
<proteinExistence type="predicted"/>
<evidence type="ECO:0000313" key="1">
    <source>
        <dbReference type="EMBL" id="KAI3360263.1"/>
    </source>
</evidence>
<reference evidence="1" key="1">
    <citation type="submission" date="2022-04" db="EMBL/GenBank/DDBJ databases">
        <title>Jade perch genome.</title>
        <authorList>
            <person name="Chao B."/>
        </authorList>
    </citation>
    <scope>NUCLEOTIDE SEQUENCE</scope>
    <source>
        <strain evidence="1">CB-2022</strain>
    </source>
</reference>
<comment type="caution">
    <text evidence="1">The sequence shown here is derived from an EMBL/GenBank/DDBJ whole genome shotgun (WGS) entry which is preliminary data.</text>
</comment>
<dbReference type="Proteomes" id="UP000831701">
    <property type="component" value="Chromosome 17"/>
</dbReference>
<dbReference type="EMBL" id="CM041547">
    <property type="protein sequence ID" value="KAI3360263.1"/>
    <property type="molecule type" value="Genomic_DNA"/>
</dbReference>
<organism evidence="1 2">
    <name type="scientific">Scortum barcoo</name>
    <name type="common">barcoo grunter</name>
    <dbReference type="NCBI Taxonomy" id="214431"/>
    <lineage>
        <taxon>Eukaryota</taxon>
        <taxon>Metazoa</taxon>
        <taxon>Chordata</taxon>
        <taxon>Craniata</taxon>
        <taxon>Vertebrata</taxon>
        <taxon>Euteleostomi</taxon>
        <taxon>Actinopterygii</taxon>
        <taxon>Neopterygii</taxon>
        <taxon>Teleostei</taxon>
        <taxon>Neoteleostei</taxon>
        <taxon>Acanthomorphata</taxon>
        <taxon>Eupercaria</taxon>
        <taxon>Centrarchiformes</taxon>
        <taxon>Terapontoidei</taxon>
        <taxon>Terapontidae</taxon>
        <taxon>Scortum</taxon>
    </lineage>
</organism>
<accession>A0ACB8W0F2</accession>
<evidence type="ECO:0000313" key="2">
    <source>
        <dbReference type="Proteomes" id="UP000831701"/>
    </source>
</evidence>
<protein>
    <submittedName>
        <fullName evidence="1">Uncharacterized protein</fullName>
    </submittedName>
</protein>